<reference evidence="1 2" key="2">
    <citation type="journal article" date="2017" name="Front. Plant Sci.">
        <title>Gene Classification and Mining of Molecular Markers Useful in Red Clover (Trifolium pratense) Breeding.</title>
        <authorList>
            <person name="Istvanek J."/>
            <person name="Dluhosova J."/>
            <person name="Dluhos P."/>
            <person name="Patkova L."/>
            <person name="Nedelnik J."/>
            <person name="Repkova J."/>
        </authorList>
    </citation>
    <scope>NUCLEOTIDE SEQUENCE [LARGE SCALE GENOMIC DNA]</scope>
    <source>
        <strain evidence="2">cv. Tatra</strain>
        <tissue evidence="1">Young leaves</tissue>
    </source>
</reference>
<proteinExistence type="predicted"/>
<dbReference type="PANTHER" id="PTHR33116:SF80">
    <property type="entry name" value="REVERSE TRANSCRIPTASE ZINC-BINDING DOMAIN-CONTAINING PROTEIN"/>
    <property type="match status" value="1"/>
</dbReference>
<reference evidence="1 2" key="1">
    <citation type="journal article" date="2014" name="Am. J. Bot.">
        <title>Genome assembly and annotation for red clover (Trifolium pratense; Fabaceae).</title>
        <authorList>
            <person name="Istvanek J."/>
            <person name="Jaros M."/>
            <person name="Krenek A."/>
            <person name="Repkova J."/>
        </authorList>
    </citation>
    <scope>NUCLEOTIDE SEQUENCE [LARGE SCALE GENOMIC DNA]</scope>
    <source>
        <strain evidence="2">cv. Tatra</strain>
        <tissue evidence="1">Young leaves</tissue>
    </source>
</reference>
<dbReference type="EMBL" id="ASHM01007422">
    <property type="protein sequence ID" value="PNY15137.1"/>
    <property type="molecule type" value="Genomic_DNA"/>
</dbReference>
<sequence length="214" mass="24625">MGRIQLVRSIIHGMLIYSFHIYLWPKNILRKLDSWIRNFVWSGDVSTLKICTVVWKQVCVPFNAGGLDLHPLSNINSSLMLHLCWKLVLSSEQWAVMCRARFLRDGLPTRSPIRSSVWHGMKPYHDTVLQNSVWVIGCLSTTVSELISNFKWIIPNDLADFDPSLVTRIQEVVIPHFSEEDRLIWKASTDGYFTAKQAYQLMFPAVAVSAWSFV</sequence>
<comment type="caution">
    <text evidence="1">The sequence shown here is derived from an EMBL/GenBank/DDBJ whole genome shotgun (WGS) entry which is preliminary data.</text>
</comment>
<dbReference type="STRING" id="57577.A0A2K3PIM4"/>
<dbReference type="AlphaFoldDB" id="A0A2K3PIM4"/>
<organism evidence="1 2">
    <name type="scientific">Trifolium pratense</name>
    <name type="common">Red clover</name>
    <dbReference type="NCBI Taxonomy" id="57577"/>
    <lineage>
        <taxon>Eukaryota</taxon>
        <taxon>Viridiplantae</taxon>
        <taxon>Streptophyta</taxon>
        <taxon>Embryophyta</taxon>
        <taxon>Tracheophyta</taxon>
        <taxon>Spermatophyta</taxon>
        <taxon>Magnoliopsida</taxon>
        <taxon>eudicotyledons</taxon>
        <taxon>Gunneridae</taxon>
        <taxon>Pentapetalae</taxon>
        <taxon>rosids</taxon>
        <taxon>fabids</taxon>
        <taxon>Fabales</taxon>
        <taxon>Fabaceae</taxon>
        <taxon>Papilionoideae</taxon>
        <taxon>50 kb inversion clade</taxon>
        <taxon>NPAAA clade</taxon>
        <taxon>Hologalegina</taxon>
        <taxon>IRL clade</taxon>
        <taxon>Trifolieae</taxon>
        <taxon>Trifolium</taxon>
    </lineage>
</organism>
<name>A0A2K3PIM4_TRIPR</name>
<dbReference type="PANTHER" id="PTHR33116">
    <property type="entry name" value="REVERSE TRANSCRIPTASE ZINC-BINDING DOMAIN-CONTAINING PROTEIN-RELATED-RELATED"/>
    <property type="match status" value="1"/>
</dbReference>
<protein>
    <submittedName>
        <fullName evidence="1">Uncharacterized protein</fullName>
    </submittedName>
</protein>
<dbReference type="Proteomes" id="UP000236291">
    <property type="component" value="Unassembled WGS sequence"/>
</dbReference>
<evidence type="ECO:0000313" key="1">
    <source>
        <dbReference type="EMBL" id="PNY15137.1"/>
    </source>
</evidence>
<accession>A0A2K3PIM4</accession>
<evidence type="ECO:0000313" key="2">
    <source>
        <dbReference type="Proteomes" id="UP000236291"/>
    </source>
</evidence>
<gene>
    <name evidence="1" type="ORF">L195_g011827</name>
</gene>